<dbReference type="SUPFAM" id="SSF55729">
    <property type="entry name" value="Acyl-CoA N-acyltransferases (Nat)"/>
    <property type="match status" value="1"/>
</dbReference>
<sequence length="182" mass="20844">MYTIREYRPDDEPQWLECRLLSFFGTDYFDDVKTAKTVLPDPQLCFVAEEDGRVLGLIDVEVDGQCATIDSIAVRPDAQRRGIAGALLGHAIQRLPAGVLTLDAWTRENTEANAWYRRSGFVENHRYLHVYKNWDEPNDGYASPEGLSAPVMAFMHADIEHEAAMREKHGRVYLCRQYLRPL</sequence>
<gene>
    <name evidence="4" type="ORF">JOF47_000056</name>
</gene>
<evidence type="ECO:0000256" key="1">
    <source>
        <dbReference type="ARBA" id="ARBA00022679"/>
    </source>
</evidence>
<dbReference type="PANTHER" id="PTHR43877">
    <property type="entry name" value="AMINOALKYLPHOSPHONATE N-ACETYLTRANSFERASE-RELATED-RELATED"/>
    <property type="match status" value="1"/>
</dbReference>
<name>A0ABS4X7U0_9MICC</name>
<dbReference type="InterPro" id="IPR050832">
    <property type="entry name" value="Bact_Acetyltransf"/>
</dbReference>
<keyword evidence="1" id="KW-0808">Transferase</keyword>
<evidence type="ECO:0000256" key="2">
    <source>
        <dbReference type="ARBA" id="ARBA00023315"/>
    </source>
</evidence>
<keyword evidence="2" id="KW-0012">Acyltransferase</keyword>
<evidence type="ECO:0000259" key="3">
    <source>
        <dbReference type="PROSITE" id="PS51186"/>
    </source>
</evidence>
<feature type="domain" description="N-acetyltransferase" evidence="3">
    <location>
        <begin position="2"/>
        <end position="150"/>
    </location>
</feature>
<dbReference type="InterPro" id="IPR000182">
    <property type="entry name" value="GNAT_dom"/>
</dbReference>
<dbReference type="RefSeq" id="WP_209995191.1">
    <property type="nucleotide sequence ID" value="NZ_BAAAJY010000008.1"/>
</dbReference>
<evidence type="ECO:0000313" key="5">
    <source>
        <dbReference type="Proteomes" id="UP001296993"/>
    </source>
</evidence>
<dbReference type="Pfam" id="PF00583">
    <property type="entry name" value="Acetyltransf_1"/>
    <property type="match status" value="1"/>
</dbReference>
<protein>
    <submittedName>
        <fullName evidence="4">Ribosomal protein S18 acetylase RimI-like enzyme</fullName>
    </submittedName>
</protein>
<proteinExistence type="predicted"/>
<dbReference type="InterPro" id="IPR016181">
    <property type="entry name" value="Acyl_CoA_acyltransferase"/>
</dbReference>
<dbReference type="PROSITE" id="PS51186">
    <property type="entry name" value="GNAT"/>
    <property type="match status" value="1"/>
</dbReference>
<organism evidence="4 5">
    <name type="scientific">Paeniglutamicibacter kerguelensis</name>
    <dbReference type="NCBI Taxonomy" id="254788"/>
    <lineage>
        <taxon>Bacteria</taxon>
        <taxon>Bacillati</taxon>
        <taxon>Actinomycetota</taxon>
        <taxon>Actinomycetes</taxon>
        <taxon>Micrococcales</taxon>
        <taxon>Micrococcaceae</taxon>
        <taxon>Paeniglutamicibacter</taxon>
    </lineage>
</organism>
<keyword evidence="5" id="KW-1185">Reference proteome</keyword>
<evidence type="ECO:0000313" key="4">
    <source>
        <dbReference type="EMBL" id="MBP2384545.1"/>
    </source>
</evidence>
<comment type="caution">
    <text evidence="4">The sequence shown here is derived from an EMBL/GenBank/DDBJ whole genome shotgun (WGS) entry which is preliminary data.</text>
</comment>
<dbReference type="Proteomes" id="UP001296993">
    <property type="component" value="Unassembled WGS sequence"/>
</dbReference>
<dbReference type="EMBL" id="JAGIOF010000001">
    <property type="protein sequence ID" value="MBP2384545.1"/>
    <property type="molecule type" value="Genomic_DNA"/>
</dbReference>
<accession>A0ABS4X7U0</accession>
<reference evidence="4 5" key="1">
    <citation type="submission" date="2021-03" db="EMBL/GenBank/DDBJ databases">
        <title>Sequencing the genomes of 1000 actinobacteria strains.</title>
        <authorList>
            <person name="Klenk H.-P."/>
        </authorList>
    </citation>
    <scope>NUCLEOTIDE SEQUENCE [LARGE SCALE GENOMIC DNA]</scope>
    <source>
        <strain evidence="4 5">DSM 15797</strain>
    </source>
</reference>
<dbReference type="CDD" id="cd04301">
    <property type="entry name" value="NAT_SF"/>
    <property type="match status" value="1"/>
</dbReference>
<dbReference type="Gene3D" id="3.40.630.30">
    <property type="match status" value="1"/>
</dbReference>